<evidence type="ECO:0000313" key="2">
    <source>
        <dbReference type="Proteomes" id="UP001501237"/>
    </source>
</evidence>
<reference evidence="2" key="1">
    <citation type="journal article" date="2019" name="Int. J. Syst. Evol. Microbiol.">
        <title>The Global Catalogue of Microorganisms (GCM) 10K type strain sequencing project: providing services to taxonomists for standard genome sequencing and annotation.</title>
        <authorList>
            <consortium name="The Broad Institute Genomics Platform"/>
            <consortium name="The Broad Institute Genome Sequencing Center for Infectious Disease"/>
            <person name="Wu L."/>
            <person name="Ma J."/>
        </authorList>
    </citation>
    <scope>NUCLEOTIDE SEQUENCE [LARGE SCALE GENOMIC DNA]</scope>
    <source>
        <strain evidence="2">JCM 9377</strain>
    </source>
</reference>
<dbReference type="RefSeq" id="WP_344837820.1">
    <property type="nucleotide sequence ID" value="NZ_BAAAUV010000033.1"/>
</dbReference>
<keyword evidence="2" id="KW-1185">Reference proteome</keyword>
<proteinExistence type="predicted"/>
<dbReference type="InterPro" id="IPR017853">
    <property type="entry name" value="GH"/>
</dbReference>
<evidence type="ECO:0000313" key="1">
    <source>
        <dbReference type="EMBL" id="GAA3237588.1"/>
    </source>
</evidence>
<accession>A0ABP6QLG1</accession>
<protein>
    <recommendedName>
        <fullName evidence="3">GH18 domain-containing protein</fullName>
    </recommendedName>
</protein>
<organism evidence="1 2">
    <name type="scientific">Actinocorallia longicatena</name>
    <dbReference type="NCBI Taxonomy" id="111803"/>
    <lineage>
        <taxon>Bacteria</taxon>
        <taxon>Bacillati</taxon>
        <taxon>Actinomycetota</taxon>
        <taxon>Actinomycetes</taxon>
        <taxon>Streptosporangiales</taxon>
        <taxon>Thermomonosporaceae</taxon>
        <taxon>Actinocorallia</taxon>
    </lineage>
</organism>
<dbReference type="EMBL" id="BAAAUV010000033">
    <property type="protein sequence ID" value="GAA3237588.1"/>
    <property type="molecule type" value="Genomic_DNA"/>
</dbReference>
<sequence>MKWVWRILAFGTGLILLFGVQTWVWWQGDPEAGGTETNALWARHQWVGEAHTEAEYAGFVRLLRQNKITDVYFHAGPFEPDGTIPPGKYAHARELTAAMRRLAPDVRIQAYLGQIRVVEGHGVLDLDDPANRRRMVASAQIMIGLGFDGIHYDLEPIYPGDTAFLGLLDATRKIAPLLSVALEQQTLVDAAQPVLDALLPRSGRFKYPARPTDGYLREVARRVDQVAIMAYDTEMPTESLVGRHFAWHTEHTLRVIGDRVTVFIGVPTYPALFDWSETLPVAVRGVRKGLDALGRAPAKPFGLGVYADWTTSEADWADYRRVWPPHAR</sequence>
<comment type="caution">
    <text evidence="1">The sequence shown here is derived from an EMBL/GenBank/DDBJ whole genome shotgun (WGS) entry which is preliminary data.</text>
</comment>
<dbReference type="Gene3D" id="3.20.20.80">
    <property type="entry name" value="Glycosidases"/>
    <property type="match status" value="1"/>
</dbReference>
<dbReference type="SUPFAM" id="SSF51445">
    <property type="entry name" value="(Trans)glycosidases"/>
    <property type="match status" value="1"/>
</dbReference>
<gene>
    <name evidence="1" type="ORF">GCM10010468_72580</name>
</gene>
<dbReference type="Proteomes" id="UP001501237">
    <property type="component" value="Unassembled WGS sequence"/>
</dbReference>
<name>A0ABP6QLG1_9ACTN</name>
<evidence type="ECO:0008006" key="3">
    <source>
        <dbReference type="Google" id="ProtNLM"/>
    </source>
</evidence>